<feature type="signal peptide" evidence="1">
    <location>
        <begin position="1"/>
        <end position="26"/>
    </location>
</feature>
<dbReference type="SUPFAM" id="SSF50370">
    <property type="entry name" value="Ricin B-like lectins"/>
    <property type="match status" value="2"/>
</dbReference>
<dbReference type="STRING" id="67285.AQI88_25345"/>
<feature type="chain" id="PRO_5038368500" description="Ricin B lectin domain-containing protein" evidence="1">
    <location>
        <begin position="27"/>
        <end position="351"/>
    </location>
</feature>
<dbReference type="SMART" id="SM00458">
    <property type="entry name" value="RICIN"/>
    <property type="match status" value="1"/>
</dbReference>
<reference evidence="3 4" key="1">
    <citation type="submission" date="2015-10" db="EMBL/GenBank/DDBJ databases">
        <title>Draft genome sequence of Streptomyces cellostaticus DSM 40189, type strain for the species Streptomyces cellostaticus.</title>
        <authorList>
            <person name="Ruckert C."/>
            <person name="Winkler A."/>
            <person name="Kalinowski J."/>
            <person name="Kampfer P."/>
            <person name="Glaeser S."/>
        </authorList>
    </citation>
    <scope>NUCLEOTIDE SEQUENCE [LARGE SCALE GENOMIC DNA]</scope>
    <source>
        <strain evidence="3 4">DSM 40189</strain>
    </source>
</reference>
<dbReference type="Gene3D" id="2.80.10.50">
    <property type="match status" value="2"/>
</dbReference>
<dbReference type="Pfam" id="PF14200">
    <property type="entry name" value="RicinB_lectin_2"/>
    <property type="match status" value="1"/>
</dbReference>
<accession>A0A101NIK8</accession>
<dbReference type="OrthoDB" id="4302866at2"/>
<keyword evidence="4" id="KW-1185">Reference proteome</keyword>
<protein>
    <recommendedName>
        <fullName evidence="2">Ricin B lectin domain-containing protein</fullName>
    </recommendedName>
</protein>
<evidence type="ECO:0000259" key="2">
    <source>
        <dbReference type="SMART" id="SM00458"/>
    </source>
</evidence>
<proteinExistence type="predicted"/>
<evidence type="ECO:0000313" key="4">
    <source>
        <dbReference type="Proteomes" id="UP000054241"/>
    </source>
</evidence>
<dbReference type="Proteomes" id="UP000054241">
    <property type="component" value="Unassembled WGS sequence"/>
</dbReference>
<dbReference type="PROSITE" id="PS50231">
    <property type="entry name" value="RICIN_B_LECTIN"/>
    <property type="match status" value="1"/>
</dbReference>
<comment type="caution">
    <text evidence="3">The sequence shown here is derived from an EMBL/GenBank/DDBJ whole genome shotgun (WGS) entry which is preliminary data.</text>
</comment>
<gene>
    <name evidence="3" type="ORF">AQI88_25345</name>
</gene>
<sequence length="351" mass="37210">MFRRIAAAGLAAVAALAGFAASPASAGTRASADPSGLKDLTLTSLSNNRNLDVQNGNTGDGVFLVTNSAPGHHQQWSANLSGSDGSFTLVNNATGKCTDAGLPLRQQSCDGRATERWYFQPVTGGTGAFMIRNTRDNKCLDVWYDAQYDDAWTDTYDCNGSKAQQWRLPDTARDAAFASAVDYAGARCVKDTSSCSWRTRSQAPSAPLPKKCVSPVWFNGTTAPVPWTFTMNKHTGWSSTLGFTFGASIGAGGASPVTAQVSQQITGNVSQNLVEDLGNSLTITVPSQQYGWVALSELATKVTGTWTFDTNGFAWTAEDTLTVPLRTDDQGGASIYLAQTSATFTNCESSR</sequence>
<dbReference type="EMBL" id="LMWL01000044">
    <property type="protein sequence ID" value="KUM93732.1"/>
    <property type="molecule type" value="Genomic_DNA"/>
</dbReference>
<dbReference type="InterPro" id="IPR000772">
    <property type="entry name" value="Ricin_B_lectin"/>
</dbReference>
<dbReference type="RefSeq" id="WP_067003409.1">
    <property type="nucleotide sequence ID" value="NZ_BNDU01000006.1"/>
</dbReference>
<dbReference type="AlphaFoldDB" id="A0A101NIK8"/>
<organism evidence="3 4">
    <name type="scientific">Streptomyces cellostaticus</name>
    <dbReference type="NCBI Taxonomy" id="67285"/>
    <lineage>
        <taxon>Bacteria</taxon>
        <taxon>Bacillati</taxon>
        <taxon>Actinomycetota</taxon>
        <taxon>Actinomycetes</taxon>
        <taxon>Kitasatosporales</taxon>
        <taxon>Streptomycetaceae</taxon>
        <taxon>Streptomyces</taxon>
    </lineage>
</organism>
<evidence type="ECO:0000313" key="3">
    <source>
        <dbReference type="EMBL" id="KUM93732.1"/>
    </source>
</evidence>
<dbReference type="CDD" id="cd00161">
    <property type="entry name" value="beta-trefoil_Ricin-like"/>
    <property type="match status" value="1"/>
</dbReference>
<name>A0A101NIK8_9ACTN</name>
<dbReference type="InterPro" id="IPR035992">
    <property type="entry name" value="Ricin_B-like_lectins"/>
</dbReference>
<keyword evidence="1" id="KW-0732">Signal</keyword>
<evidence type="ECO:0000256" key="1">
    <source>
        <dbReference type="SAM" id="SignalP"/>
    </source>
</evidence>
<feature type="domain" description="Ricin B lectin" evidence="2">
    <location>
        <begin position="38"/>
        <end position="169"/>
    </location>
</feature>